<feature type="domain" description="RNase H type-1" evidence="3">
    <location>
        <begin position="1564"/>
        <end position="1703"/>
    </location>
</feature>
<evidence type="ECO:0008006" key="6">
    <source>
        <dbReference type="Google" id="ProtNLM"/>
    </source>
</evidence>
<accession>A0A060SD80</accession>
<dbReference type="CDD" id="cd01650">
    <property type="entry name" value="RT_nLTR_like"/>
    <property type="match status" value="1"/>
</dbReference>
<dbReference type="GO" id="GO:0003676">
    <property type="term" value="F:nucleic acid binding"/>
    <property type="evidence" value="ECO:0007669"/>
    <property type="project" value="InterPro"/>
</dbReference>
<dbReference type="Pfam" id="PF00075">
    <property type="entry name" value="RNase_H"/>
    <property type="match status" value="1"/>
</dbReference>
<dbReference type="STRING" id="5643.A0A060SD80"/>
<dbReference type="SUPFAM" id="SSF56219">
    <property type="entry name" value="DNase I-like"/>
    <property type="match status" value="1"/>
</dbReference>
<feature type="region of interest" description="Disordered" evidence="1">
    <location>
        <begin position="544"/>
        <end position="581"/>
    </location>
</feature>
<sequence length="1765" mass="198168">MYLTDLEHEPEHNPDLPDQPALAQAFDDLPWADGFMAVCTAVATGLNTLVASFRVHRADIVAASYDDFHAGWSIVNASVDRFVSTVFQFNGGSFEHISSVTCHMQDHIATVEAEFGRPVPSRPGSSQSFPSPYQHPSGGESPRSSFTADRLPSPSPFASHISTPSPAALSLLERIGSPAPSSPPYTREQRSRSPSSLDSYASRVVAPRPPTPLPRLASRMSPGPPVDPYASAANRQSPCSRGRPPSRQRTRRPPKDADRTVYVRFSNDAYQTPEKRTANGVLQVQINTALERHPSADVKTFRLDSLFWNARSTITLVANKPPNATVVEVACRRIAEIQGIPFDKVRAEPYHLYVSLAFNRVPCEDLSGNPITPQDAATPIFNNDIWREIALRPSTSFRWIPTGNNASSGKLAMQFEDDPDHSISHRLLAHPVLFPDGITYAKVLPDRNVVPQCANCWGWGHPVYSCRYPTTVCARCGGPHPASLHNKKAACCKDTQGHERDDFTCPHPPWCCNCGGTHYASDRNECPFARHRNDSAWLAAHPRALTHDRSEARVEASERPRPSASTSNAATAHTLPRQDATVASTGGAERCAAGNVDVVCIQELWYGPLRPIPSASPTGPAERTDNNMLYGTQLHPAWTLVENRKDARVVCHVNRKLANAVISLDSTDPIAILNVYNDVQNSAVRYLLDVAPRLPSLDIVGGDYNTHAPIWDPTYPADSRTRVGELLDLHAQLGLRLLSPPGVPTHYPHRAGLRETVIDLVWVPDDREHNLYQIRVAPEERGLSDHAVIHVHIPAGEWSYQGSPSIAPKSQAEQNFIAAILASTLATFPDLPNLSSEAELQHAVDCLFECITDAWNRNATPVTICNKSRLWWDDSCTRARDALLHARARLAYTRVHHPRLVQAACAAVAAAMKRLKSAIRARRRQHMDERIRYVAEHQKRVWDLMSWVGPRALPTYRSLVHNGQPLRTLPELWRAFDQTFHAAVNRPTDPSILDSIRPRDTRDCPPIAMAEIRDALKHIASVSTPGWDHLHWRHLKLLLADNHFASLLLHLYNGILELGVWPTQFKRAVSVVIPKPYKDDYTRIKSYRPIVLLSTLGKLLEKVLSERLHYECQRYGILHPNQFGGTKAHSTIDAATALVTHVHAGWQRRMVTSCLAFDVAQFFPSMNHDLLCRILERYGFAPRLINFFRSYLGGRVSCFRWGRASSPWFDLPAVGAGQGSALSPVLTNIYLSPALHILFPLGSRPSMSALQFYVDDGVWIVTTPSVDENCRVLIALYRHTVDTLARLGLVIEVEKNELIHFISTRLARDNAPLALTLDDGTTIQPTQCWRYLGFRLDPQLTFRAHVSFFAERAMTTVHAMLMLGNSIRGLSPMQKRTLYISCVLPLMTYGVQVWYRSKGVKTLMKPLLAAEHRALRWITGAFRTTPIGAMQAFAGIMPLQLHCRKLQERYFLRIHTLPRHHPLRASFPHIFKCSRYAPPVRFPVDSLRPSPEIPLTQAFPDSKPIITEKFNTLDPECAPGRRICDLFDHRITRHLEHPNKKNREQLDEWIRDSLRPRIDAAHADPDSLVLFTDGSAVYSERHGRQGRAAGYRAYHGGRLLRAHAVYTGFTLAYDCELMALSMAVGFAYLKSYHTVHLFADNESALKSLLDTSTGRGTTINTCRILRDWFERNERNHLILHYCPSHSGIDENEAVDADVRFRVFHPGRVGRPFPYSFAFVRSGITDNLKFEWKRMADASPSAYWGRFHFRHPTFRQLLHTGRFPLR</sequence>
<dbReference type="CDD" id="cd09276">
    <property type="entry name" value="Rnase_HI_RT_non_LTR"/>
    <property type="match status" value="1"/>
</dbReference>
<gene>
    <name evidence="4" type="ORF">BN946_scf184843.g12</name>
</gene>
<dbReference type="PANTHER" id="PTHR33481:SF1">
    <property type="entry name" value="ENDONUCLEASE_EXONUCLEASE_PHOSPHATASE DOMAIN-CONTAINING PROTEIN-RELATED"/>
    <property type="match status" value="1"/>
</dbReference>
<dbReference type="InterPro" id="IPR002156">
    <property type="entry name" value="RNaseH_domain"/>
</dbReference>
<comment type="caution">
    <text evidence="4">The sequence shown here is derived from an EMBL/GenBank/DDBJ whole genome shotgun (WGS) entry which is preliminary data.</text>
</comment>
<dbReference type="Pfam" id="PF14529">
    <property type="entry name" value="Exo_endo_phos_2"/>
    <property type="match status" value="1"/>
</dbReference>
<dbReference type="InterPro" id="IPR005135">
    <property type="entry name" value="Endo/exonuclease/phosphatase"/>
</dbReference>
<dbReference type="InterPro" id="IPR036397">
    <property type="entry name" value="RNaseH_sf"/>
</dbReference>
<dbReference type="SUPFAM" id="SSF56672">
    <property type="entry name" value="DNA/RNA polymerases"/>
    <property type="match status" value="1"/>
</dbReference>
<evidence type="ECO:0000259" key="3">
    <source>
        <dbReference type="PROSITE" id="PS50879"/>
    </source>
</evidence>
<dbReference type="EMBL" id="CCBP010000076">
    <property type="protein sequence ID" value="CDO70323.1"/>
    <property type="molecule type" value="Genomic_DNA"/>
</dbReference>
<name>A0A060SD80_PYCCI</name>
<proteinExistence type="predicted"/>
<feature type="compositionally biased region" description="Basic and acidic residues" evidence="1">
    <location>
        <begin position="545"/>
        <end position="561"/>
    </location>
</feature>
<dbReference type="InterPro" id="IPR000477">
    <property type="entry name" value="RT_dom"/>
</dbReference>
<dbReference type="Proteomes" id="UP000029665">
    <property type="component" value="Unassembled WGS sequence"/>
</dbReference>
<dbReference type="PANTHER" id="PTHR33481">
    <property type="entry name" value="REVERSE TRANSCRIPTASE"/>
    <property type="match status" value="1"/>
</dbReference>
<dbReference type="InterPro" id="IPR036691">
    <property type="entry name" value="Endo/exonu/phosph_ase_sf"/>
</dbReference>
<organism evidence="4 5">
    <name type="scientific">Pycnoporus cinnabarinus</name>
    <name type="common">Cinnabar-red polypore</name>
    <name type="synonym">Trametes cinnabarina</name>
    <dbReference type="NCBI Taxonomy" id="5643"/>
    <lineage>
        <taxon>Eukaryota</taxon>
        <taxon>Fungi</taxon>
        <taxon>Dikarya</taxon>
        <taxon>Basidiomycota</taxon>
        <taxon>Agaricomycotina</taxon>
        <taxon>Agaricomycetes</taxon>
        <taxon>Polyporales</taxon>
        <taxon>Polyporaceae</taxon>
        <taxon>Trametes</taxon>
    </lineage>
</organism>
<feature type="region of interest" description="Disordered" evidence="1">
    <location>
        <begin position="116"/>
        <end position="259"/>
    </location>
</feature>
<evidence type="ECO:0000259" key="2">
    <source>
        <dbReference type="PROSITE" id="PS50878"/>
    </source>
</evidence>
<dbReference type="Gene3D" id="3.30.420.10">
    <property type="entry name" value="Ribonuclease H-like superfamily/Ribonuclease H"/>
    <property type="match status" value="1"/>
</dbReference>
<keyword evidence="5" id="KW-1185">Reference proteome</keyword>
<evidence type="ECO:0000313" key="4">
    <source>
        <dbReference type="EMBL" id="CDO70323.1"/>
    </source>
</evidence>
<feature type="compositionally biased region" description="Low complexity" evidence="1">
    <location>
        <begin position="563"/>
        <end position="574"/>
    </location>
</feature>
<dbReference type="SUPFAM" id="SSF53098">
    <property type="entry name" value="Ribonuclease H-like"/>
    <property type="match status" value="1"/>
</dbReference>
<evidence type="ECO:0000256" key="1">
    <source>
        <dbReference type="SAM" id="MobiDB-lite"/>
    </source>
</evidence>
<dbReference type="Gene3D" id="3.60.10.10">
    <property type="entry name" value="Endonuclease/exonuclease/phosphatase"/>
    <property type="match status" value="1"/>
</dbReference>
<protein>
    <recommendedName>
        <fullName evidence="6">Reverse transcriptase domain-containing protein</fullName>
    </recommendedName>
</protein>
<dbReference type="PROSITE" id="PS50879">
    <property type="entry name" value="RNASE_H_1"/>
    <property type="match status" value="1"/>
</dbReference>
<dbReference type="Pfam" id="PF00078">
    <property type="entry name" value="RVT_1"/>
    <property type="match status" value="1"/>
</dbReference>
<dbReference type="InterPro" id="IPR012337">
    <property type="entry name" value="RNaseH-like_sf"/>
</dbReference>
<dbReference type="OrthoDB" id="412006at2759"/>
<dbReference type="GO" id="GO:0004523">
    <property type="term" value="F:RNA-DNA hybrid ribonuclease activity"/>
    <property type="evidence" value="ECO:0007669"/>
    <property type="project" value="InterPro"/>
</dbReference>
<dbReference type="PROSITE" id="PS50878">
    <property type="entry name" value="RT_POL"/>
    <property type="match status" value="1"/>
</dbReference>
<dbReference type="InterPro" id="IPR043502">
    <property type="entry name" value="DNA/RNA_pol_sf"/>
</dbReference>
<evidence type="ECO:0000313" key="5">
    <source>
        <dbReference type="Proteomes" id="UP000029665"/>
    </source>
</evidence>
<dbReference type="HOGENOM" id="CLU_235747_0_0_1"/>
<reference evidence="4" key="1">
    <citation type="submission" date="2014-01" db="EMBL/GenBank/DDBJ databases">
        <title>The genome of the white-rot fungus Pycnoporus cinnabarinus: a basidiomycete model with a versatile arsenal for lignocellulosic biomass breakdown.</title>
        <authorList>
            <person name="Levasseur A."/>
            <person name="Lomascolo A."/>
            <person name="Ruiz-Duenas F.J."/>
            <person name="Uzan E."/>
            <person name="Piumi F."/>
            <person name="Kues U."/>
            <person name="Ram A.F.J."/>
            <person name="Murat C."/>
            <person name="Haon M."/>
            <person name="Benoit I."/>
            <person name="Arfi Y."/>
            <person name="Chevret D."/>
            <person name="Drula E."/>
            <person name="Kwon M.J."/>
            <person name="Gouret P."/>
            <person name="Lesage-Meessen L."/>
            <person name="Lombard V."/>
            <person name="Mariette J."/>
            <person name="Noirot C."/>
            <person name="Park J."/>
            <person name="Patyshakuliyeva A."/>
            <person name="Wieneger R.A.B."/>
            <person name="Wosten H.A.B."/>
            <person name="Martin F."/>
            <person name="Coutinho P.M."/>
            <person name="de Vries R."/>
            <person name="Martinez A.T."/>
            <person name="Klopp C."/>
            <person name="Pontarotti P."/>
            <person name="Henrissat B."/>
            <person name="Record E."/>
        </authorList>
    </citation>
    <scope>NUCLEOTIDE SEQUENCE [LARGE SCALE GENOMIC DNA]</scope>
    <source>
        <strain evidence="4">BRFM137</strain>
    </source>
</reference>
<feature type="domain" description="Reverse transcriptase" evidence="2">
    <location>
        <begin position="1054"/>
        <end position="1336"/>
    </location>
</feature>